<dbReference type="PANTHER" id="PTHR11638">
    <property type="entry name" value="ATP-DEPENDENT CLP PROTEASE"/>
    <property type="match status" value="1"/>
</dbReference>
<dbReference type="Gene3D" id="1.10.8.60">
    <property type="match status" value="1"/>
</dbReference>
<dbReference type="GO" id="GO:0016887">
    <property type="term" value="F:ATP hydrolysis activity"/>
    <property type="evidence" value="ECO:0007669"/>
    <property type="project" value="InterPro"/>
</dbReference>
<dbReference type="Pfam" id="PF14420">
    <property type="entry name" value="Clr5"/>
    <property type="match status" value="1"/>
</dbReference>
<dbReference type="Gene3D" id="3.40.50.300">
    <property type="entry name" value="P-loop containing nucleotide triphosphate hydrolases"/>
    <property type="match status" value="1"/>
</dbReference>
<proteinExistence type="predicted"/>
<feature type="compositionally biased region" description="Low complexity" evidence="3">
    <location>
        <begin position="430"/>
        <end position="440"/>
    </location>
</feature>
<dbReference type="SUPFAM" id="SSF52540">
    <property type="entry name" value="P-loop containing nucleoside triphosphate hydrolases"/>
    <property type="match status" value="1"/>
</dbReference>
<name>A0AA39WW87_9PEZI</name>
<keyword evidence="1" id="KW-0547">Nucleotide-binding</keyword>
<feature type="compositionally biased region" description="Low complexity" evidence="3">
    <location>
        <begin position="175"/>
        <end position="187"/>
    </location>
</feature>
<dbReference type="AlphaFoldDB" id="A0AA39WW87"/>
<dbReference type="InterPro" id="IPR027417">
    <property type="entry name" value="P-loop_NTPase"/>
</dbReference>
<dbReference type="EMBL" id="JAULSU010000003">
    <property type="protein sequence ID" value="KAK0622410.1"/>
    <property type="molecule type" value="Genomic_DNA"/>
</dbReference>
<organism evidence="7 8">
    <name type="scientific">Immersiella caudata</name>
    <dbReference type="NCBI Taxonomy" id="314043"/>
    <lineage>
        <taxon>Eukaryota</taxon>
        <taxon>Fungi</taxon>
        <taxon>Dikarya</taxon>
        <taxon>Ascomycota</taxon>
        <taxon>Pezizomycotina</taxon>
        <taxon>Sordariomycetes</taxon>
        <taxon>Sordariomycetidae</taxon>
        <taxon>Sordariales</taxon>
        <taxon>Lasiosphaeriaceae</taxon>
        <taxon>Immersiella</taxon>
    </lineage>
</organism>
<feature type="domain" description="Clp ATPase C-terminal" evidence="5">
    <location>
        <begin position="928"/>
        <end position="972"/>
    </location>
</feature>
<dbReference type="InterPro" id="IPR019489">
    <property type="entry name" value="Clp_ATPase_C"/>
</dbReference>
<evidence type="ECO:0000259" key="4">
    <source>
        <dbReference type="Pfam" id="PF07724"/>
    </source>
</evidence>
<sequence length="1003" mass="109127">MPETGGGFLFVNAPAAHRTPRISPQKWEEHKGEIVRLYRSLNLSEVVAQMGARHDFHATEPQYVYQLKKWGIKKQGVTKPASPAPLPQHDLHTHSTDAPSQGGALKRGRAAARVDNISISSDDSALTRPPRKRHEQDAHMPSAPDSPAREHSESDLEVEMRLSEQNSSDTFSEHSPSPRSSRPVTSSGHVKAFPLPFEKQITIFSPTLASSLSSNDMSNFKKVHVDAAKLLQKFARGPPSVGTWNKATMARPSMTEFSASFQLLSAPGGGSARESLSSLMERPERATACGNDAPVAISSLKEMDIDMKTVSKPTDPPDPPAIVHGETGCAIPTPATPSLAASTAAGQTIVAGSSATTTSATQVSATSTLPAHTLSLPIRAVESRASWAAQIARGGHSTPRATAARPALGKAAEAAAEVAAEAAPDHSILSSGPTTTSASDAPPPYQPYREVIASIQPLPPTVQWDFRLPIVQLDAGEDEFGIEEGRSKPFSARRLVSALQQNGMPSSRLRHYLSFFSATTLRERINEYVCGYPAIFYIAATHDPALLRAWVENGADVNATDPFRRIPLLAFATLMGYTSGIDSTGVVVELLSLGADVSTIPRPFFSPYIDDPDDKLPLPQGANPLREPKTSWCVEWMHLMLAHQVNLTQRYFLEKATKDQGPTDRQLQVAQLHGATPLLGVSSFLIGQTSAARMVTQKLLAHMALPRSKPLVMVFAGPSGHGKTELARRMGQLLSLEMECVDCTEMKHETDLFGAKKPYIGYDVGSPLNNFLARLNGRRSIVFLDEFEKTTPEVKNALLIPFDEGIHIDRRSRMSIDCTQTIWIIATNAVDNIVLDFCDAHKDILDDDDPIRQMQLANEASTRMRKQLKTEFGNPLTGRITAVIPFLPFSPGEAAVVAHKYILELKAKVRQSIRASGRQLVGNILLEIRRDGAVCSTLAAEGYDSDHGARSLKAVVDSRIEDELVKAYLDEDGQIQDRQPLVRYVVDLTRGRSITVFKVGVVE</sequence>
<keyword evidence="8" id="KW-1185">Reference proteome</keyword>
<comment type="caution">
    <text evidence="7">The sequence shown here is derived from an EMBL/GenBank/DDBJ whole genome shotgun (WGS) entry which is preliminary data.</text>
</comment>
<dbReference type="InterPro" id="IPR003959">
    <property type="entry name" value="ATPase_AAA_core"/>
</dbReference>
<protein>
    <submittedName>
        <fullName evidence="7">Uncharacterized protein</fullName>
    </submittedName>
</protein>
<dbReference type="GO" id="GO:0034605">
    <property type="term" value="P:cellular response to heat"/>
    <property type="evidence" value="ECO:0007669"/>
    <property type="project" value="TreeGrafter"/>
</dbReference>
<dbReference type="InterPro" id="IPR025676">
    <property type="entry name" value="Clr5_dom"/>
</dbReference>
<dbReference type="Pfam" id="PF10431">
    <property type="entry name" value="ClpB_D2-small"/>
    <property type="match status" value="1"/>
</dbReference>
<gene>
    <name evidence="7" type="ORF">B0T14DRAFT_563862</name>
</gene>
<dbReference type="SUPFAM" id="SSF48403">
    <property type="entry name" value="Ankyrin repeat"/>
    <property type="match status" value="1"/>
</dbReference>
<evidence type="ECO:0000256" key="1">
    <source>
        <dbReference type="ARBA" id="ARBA00022741"/>
    </source>
</evidence>
<evidence type="ECO:0000313" key="8">
    <source>
        <dbReference type="Proteomes" id="UP001175000"/>
    </source>
</evidence>
<feature type="domain" description="Clr5" evidence="6">
    <location>
        <begin position="24"/>
        <end position="74"/>
    </location>
</feature>
<keyword evidence="2" id="KW-0067">ATP-binding</keyword>
<accession>A0AA39WW87</accession>
<dbReference type="Pfam" id="PF07724">
    <property type="entry name" value="AAA_2"/>
    <property type="match status" value="1"/>
</dbReference>
<evidence type="ECO:0000313" key="7">
    <source>
        <dbReference type="EMBL" id="KAK0622410.1"/>
    </source>
</evidence>
<dbReference type="GO" id="GO:0005524">
    <property type="term" value="F:ATP binding"/>
    <property type="evidence" value="ECO:0007669"/>
    <property type="project" value="UniProtKB-KW"/>
</dbReference>
<dbReference type="InterPro" id="IPR036770">
    <property type="entry name" value="Ankyrin_rpt-contain_sf"/>
</dbReference>
<feature type="domain" description="ATPase AAA-type core" evidence="4">
    <location>
        <begin position="713"/>
        <end position="880"/>
    </location>
</feature>
<feature type="compositionally biased region" description="Basic and acidic residues" evidence="3">
    <location>
        <begin position="147"/>
        <end position="162"/>
    </location>
</feature>
<evidence type="ECO:0000259" key="6">
    <source>
        <dbReference type="Pfam" id="PF14420"/>
    </source>
</evidence>
<dbReference type="GO" id="GO:0005737">
    <property type="term" value="C:cytoplasm"/>
    <property type="evidence" value="ECO:0007669"/>
    <property type="project" value="TreeGrafter"/>
</dbReference>
<evidence type="ECO:0000256" key="2">
    <source>
        <dbReference type="ARBA" id="ARBA00022840"/>
    </source>
</evidence>
<dbReference type="InterPro" id="IPR001270">
    <property type="entry name" value="ClpA/B"/>
</dbReference>
<reference evidence="7" key="1">
    <citation type="submission" date="2023-06" db="EMBL/GenBank/DDBJ databases">
        <title>Genome-scale phylogeny and comparative genomics of the fungal order Sordariales.</title>
        <authorList>
            <consortium name="Lawrence Berkeley National Laboratory"/>
            <person name="Hensen N."/>
            <person name="Bonometti L."/>
            <person name="Westerberg I."/>
            <person name="Brannstrom I.O."/>
            <person name="Guillou S."/>
            <person name="Cros-Aarteil S."/>
            <person name="Calhoun S."/>
            <person name="Haridas S."/>
            <person name="Kuo A."/>
            <person name="Mondo S."/>
            <person name="Pangilinan J."/>
            <person name="Riley R."/>
            <person name="Labutti K."/>
            <person name="Andreopoulos B."/>
            <person name="Lipzen A."/>
            <person name="Chen C."/>
            <person name="Yanf M."/>
            <person name="Daum C."/>
            <person name="Ng V."/>
            <person name="Clum A."/>
            <person name="Steindorff A."/>
            <person name="Ohm R."/>
            <person name="Martin F."/>
            <person name="Silar P."/>
            <person name="Natvig D."/>
            <person name="Lalanne C."/>
            <person name="Gautier V."/>
            <person name="Ament-Velasquez S.L."/>
            <person name="Kruys A."/>
            <person name="Hutchinson M.I."/>
            <person name="Powell A.J."/>
            <person name="Barry K."/>
            <person name="Miller A.N."/>
            <person name="Grigoriev I.V."/>
            <person name="Debuchy R."/>
            <person name="Gladieux P."/>
            <person name="Thoren M.H."/>
            <person name="Johannesson H."/>
        </authorList>
    </citation>
    <scope>NUCLEOTIDE SEQUENCE</scope>
    <source>
        <strain evidence="7">CBS 606.72</strain>
    </source>
</reference>
<evidence type="ECO:0000259" key="5">
    <source>
        <dbReference type="Pfam" id="PF10431"/>
    </source>
</evidence>
<feature type="region of interest" description="Disordered" evidence="3">
    <location>
        <begin position="422"/>
        <end position="445"/>
    </location>
</feature>
<dbReference type="PANTHER" id="PTHR11638:SF18">
    <property type="entry name" value="HEAT SHOCK PROTEIN 104"/>
    <property type="match status" value="1"/>
</dbReference>
<evidence type="ECO:0000256" key="3">
    <source>
        <dbReference type="SAM" id="MobiDB-lite"/>
    </source>
</evidence>
<feature type="compositionally biased region" description="Polar residues" evidence="3">
    <location>
        <begin position="163"/>
        <end position="174"/>
    </location>
</feature>
<feature type="region of interest" description="Disordered" evidence="3">
    <location>
        <begin position="76"/>
        <end position="187"/>
    </location>
</feature>
<dbReference type="Proteomes" id="UP001175000">
    <property type="component" value="Unassembled WGS sequence"/>
</dbReference>
<dbReference type="InterPro" id="IPR050130">
    <property type="entry name" value="ClpA_ClpB"/>
</dbReference>
<dbReference type="PRINTS" id="PR00300">
    <property type="entry name" value="CLPPROTEASEA"/>
</dbReference>